<feature type="domain" description="ATP-grasp" evidence="2">
    <location>
        <begin position="141"/>
        <end position="366"/>
    </location>
</feature>
<dbReference type="GO" id="GO:0046872">
    <property type="term" value="F:metal ion binding"/>
    <property type="evidence" value="ECO:0007669"/>
    <property type="project" value="InterPro"/>
</dbReference>
<dbReference type="InterPro" id="IPR011761">
    <property type="entry name" value="ATP-grasp"/>
</dbReference>
<sequence length="438" mass="47476">MRVLIANDIDLFERSDPRAWAQRAFWFVEEGDVVILSDAPDQDFLDHVGKTIGVDMARVSINISPEGRFGRRQIDPFSLLDEGFTESISRQLGDVSEIFPLFPSAQLGEFASRLGLAEHLPGASFFAQGGSALVNSKATFRAIASGTGVQIAPGSVCWSPTEAAHAMQSVIDTGHDVMVKKTQHGGAAGNEIVLRAGSRLPTNIGGRHFHYLNAADGVARYWSDRWRWASADGVHPVAVERLLNVLTSCYAEFKVTDAGVELGSAGSLTYIERLLACDTLIPNSRAATQYSPLITDSEKLAHAYHSIGYRGRLCADAVITAGGEIVFTEVNARTTTSTHLYEVLRDRIVEPAFSTRTIKQIAAAATWEPVTTGAFLSAIQAAGLAYDPVDRQGILMTMPVPPGEGSKGFLYILVYRSPADEEAYINELDRLFSAHSGR</sequence>
<dbReference type="EMBL" id="CP163432">
    <property type="protein sequence ID" value="XDQ16054.1"/>
    <property type="molecule type" value="Genomic_DNA"/>
</dbReference>
<dbReference type="PROSITE" id="PS50975">
    <property type="entry name" value="ATP_GRASP"/>
    <property type="match status" value="1"/>
</dbReference>
<dbReference type="Pfam" id="PF18604">
    <property type="entry name" value="PreAtp-grasp"/>
    <property type="match status" value="1"/>
</dbReference>
<evidence type="ECO:0000313" key="3">
    <source>
        <dbReference type="EMBL" id="XDQ16054.1"/>
    </source>
</evidence>
<dbReference type="GO" id="GO:0005524">
    <property type="term" value="F:ATP binding"/>
    <property type="evidence" value="ECO:0007669"/>
    <property type="project" value="UniProtKB-UniRule"/>
</dbReference>
<gene>
    <name evidence="3" type="ORF">AB5J55_44075</name>
</gene>
<keyword evidence="1" id="KW-0067">ATP-binding</keyword>
<dbReference type="AlphaFoldDB" id="A0AB39NG16"/>
<evidence type="ECO:0000256" key="1">
    <source>
        <dbReference type="PROSITE-ProRule" id="PRU00409"/>
    </source>
</evidence>
<evidence type="ECO:0000259" key="2">
    <source>
        <dbReference type="PROSITE" id="PS50975"/>
    </source>
</evidence>
<dbReference type="RefSeq" id="WP_369275977.1">
    <property type="nucleotide sequence ID" value="NZ_CP163432.1"/>
</dbReference>
<proteinExistence type="predicted"/>
<organism evidence="3">
    <name type="scientific">Streptomyces sp. R11</name>
    <dbReference type="NCBI Taxonomy" id="3238625"/>
    <lineage>
        <taxon>Bacteria</taxon>
        <taxon>Bacillati</taxon>
        <taxon>Actinomycetota</taxon>
        <taxon>Actinomycetes</taxon>
        <taxon>Kitasatosporales</taxon>
        <taxon>Streptomycetaceae</taxon>
        <taxon>Streptomyces</taxon>
    </lineage>
</organism>
<reference evidence="3" key="1">
    <citation type="submission" date="2024-07" db="EMBL/GenBank/DDBJ databases">
        <authorList>
            <person name="Yu S.T."/>
        </authorList>
    </citation>
    <scope>NUCLEOTIDE SEQUENCE</scope>
    <source>
        <strain evidence="3">R11</strain>
    </source>
</reference>
<protein>
    <recommendedName>
        <fullName evidence="2">ATP-grasp domain-containing protein</fullName>
    </recommendedName>
</protein>
<dbReference type="InterPro" id="IPR040754">
    <property type="entry name" value="PreAtp-grasp"/>
</dbReference>
<dbReference type="SUPFAM" id="SSF56059">
    <property type="entry name" value="Glutathione synthetase ATP-binding domain-like"/>
    <property type="match status" value="1"/>
</dbReference>
<accession>A0AB39NG16</accession>
<keyword evidence="1" id="KW-0547">Nucleotide-binding</keyword>
<name>A0AB39NG16_9ACTN</name>